<evidence type="ECO:0000313" key="15">
    <source>
        <dbReference type="Proteomes" id="UP000663836"/>
    </source>
</evidence>
<reference evidence="14" key="1">
    <citation type="submission" date="2021-02" db="EMBL/GenBank/DDBJ databases">
        <authorList>
            <person name="Nowell W R."/>
        </authorList>
    </citation>
    <scope>NUCLEOTIDE SEQUENCE</scope>
</reference>
<dbReference type="Pfam" id="PF00149">
    <property type="entry name" value="Metallophos"/>
    <property type="match status" value="1"/>
</dbReference>
<evidence type="ECO:0000256" key="3">
    <source>
        <dbReference type="ARBA" id="ARBA00008234"/>
    </source>
</evidence>
<keyword evidence="7" id="KW-0378">Hydrolase</keyword>
<dbReference type="PANTHER" id="PTHR10340:SF34">
    <property type="entry name" value="SPHINGOMYELIN PHOSPHODIESTERASE"/>
    <property type="match status" value="1"/>
</dbReference>
<dbReference type="GO" id="GO:0006685">
    <property type="term" value="P:sphingomyelin catabolic process"/>
    <property type="evidence" value="ECO:0007669"/>
    <property type="project" value="TreeGrafter"/>
</dbReference>
<keyword evidence="9" id="KW-0325">Glycoprotein</keyword>
<dbReference type="GO" id="GO:0005615">
    <property type="term" value="C:extracellular space"/>
    <property type="evidence" value="ECO:0007669"/>
    <property type="project" value="TreeGrafter"/>
</dbReference>
<evidence type="ECO:0000256" key="4">
    <source>
        <dbReference type="ARBA" id="ARBA00022525"/>
    </source>
</evidence>
<evidence type="ECO:0000256" key="9">
    <source>
        <dbReference type="ARBA" id="ARBA00023180"/>
    </source>
</evidence>
<dbReference type="InterPro" id="IPR045473">
    <property type="entry name" value="ASM_C"/>
</dbReference>
<dbReference type="Pfam" id="PF19272">
    <property type="entry name" value="ASMase_C"/>
    <property type="match status" value="1"/>
</dbReference>
<protein>
    <recommendedName>
        <fullName evidence="16">Sphingomyelin phosphodiesterase</fullName>
    </recommendedName>
</protein>
<evidence type="ECO:0000256" key="5">
    <source>
        <dbReference type="ARBA" id="ARBA00022723"/>
    </source>
</evidence>
<comment type="caution">
    <text evidence="14">The sequence shown here is derived from an EMBL/GenBank/DDBJ whole genome shotgun (WGS) entry which is preliminary data.</text>
</comment>
<keyword evidence="4" id="KW-0964">Secreted</keyword>
<dbReference type="Gene3D" id="1.10.8.10">
    <property type="entry name" value="DNA helicase RuvA subunit, C-terminal domain"/>
    <property type="match status" value="1"/>
</dbReference>
<evidence type="ECO:0000256" key="10">
    <source>
        <dbReference type="SAM" id="MobiDB-lite"/>
    </source>
</evidence>
<dbReference type="AlphaFoldDB" id="A0A818JGJ3"/>
<dbReference type="InterPro" id="IPR029052">
    <property type="entry name" value="Metallo-depent_PP-like"/>
</dbReference>
<name>A0A818JGJ3_9BILA</name>
<evidence type="ECO:0000256" key="8">
    <source>
        <dbReference type="ARBA" id="ARBA00022833"/>
    </source>
</evidence>
<evidence type="ECO:0000256" key="11">
    <source>
        <dbReference type="SAM" id="Phobius"/>
    </source>
</evidence>
<feature type="compositionally biased region" description="Low complexity" evidence="10">
    <location>
        <begin position="335"/>
        <end position="353"/>
    </location>
</feature>
<keyword evidence="8" id="KW-0862">Zinc</keyword>
<dbReference type="GO" id="GO:0005764">
    <property type="term" value="C:lysosome"/>
    <property type="evidence" value="ECO:0007669"/>
    <property type="project" value="TreeGrafter"/>
</dbReference>
<evidence type="ECO:0000313" key="14">
    <source>
        <dbReference type="EMBL" id="CAF3539982.1"/>
    </source>
</evidence>
<proteinExistence type="inferred from homology"/>
<dbReference type="GO" id="GO:0061750">
    <property type="term" value="F:acid sphingomyelin phosphodiesterase activity"/>
    <property type="evidence" value="ECO:0007669"/>
    <property type="project" value="TreeGrafter"/>
</dbReference>
<dbReference type="Proteomes" id="UP000663836">
    <property type="component" value="Unassembled WGS sequence"/>
</dbReference>
<comment type="subcellular location">
    <subcellularLocation>
        <location evidence="2">Secreted</location>
    </subcellularLocation>
</comment>
<dbReference type="InterPro" id="IPR004843">
    <property type="entry name" value="Calcineurin-like_PHP"/>
</dbReference>
<feature type="domain" description="Calcineurin-like phosphoesterase" evidence="12">
    <location>
        <begin position="742"/>
        <end position="1001"/>
    </location>
</feature>
<keyword evidence="11" id="KW-1133">Transmembrane helix</keyword>
<dbReference type="EMBL" id="CAJOBD010000024">
    <property type="protein sequence ID" value="CAF3539982.1"/>
    <property type="molecule type" value="Genomic_DNA"/>
</dbReference>
<gene>
    <name evidence="14" type="ORF">JBS370_LOCUS807</name>
</gene>
<dbReference type="Gene3D" id="3.60.21.10">
    <property type="match status" value="1"/>
</dbReference>
<dbReference type="GO" id="GO:0046513">
    <property type="term" value="P:ceramide biosynthetic process"/>
    <property type="evidence" value="ECO:0007669"/>
    <property type="project" value="TreeGrafter"/>
</dbReference>
<dbReference type="CDD" id="cd14376">
    <property type="entry name" value="CUE_AUP1_AMFR_like"/>
    <property type="match status" value="1"/>
</dbReference>
<feature type="domain" description="Sphingomyelin phosphodiesterase C-terminal" evidence="13">
    <location>
        <begin position="1016"/>
        <end position="1140"/>
    </location>
</feature>
<feature type="transmembrane region" description="Helical" evidence="11">
    <location>
        <begin position="20"/>
        <end position="45"/>
    </location>
</feature>
<dbReference type="CDD" id="cd00842">
    <property type="entry name" value="MPP_ASMase"/>
    <property type="match status" value="1"/>
</dbReference>
<feature type="region of interest" description="Disordered" evidence="10">
    <location>
        <begin position="335"/>
        <end position="359"/>
    </location>
</feature>
<keyword evidence="5" id="KW-0479">Metal-binding</keyword>
<feature type="region of interest" description="Disordered" evidence="10">
    <location>
        <begin position="476"/>
        <end position="550"/>
    </location>
</feature>
<dbReference type="GO" id="GO:0016020">
    <property type="term" value="C:membrane"/>
    <property type="evidence" value="ECO:0007669"/>
    <property type="project" value="GOC"/>
</dbReference>
<evidence type="ECO:0000259" key="13">
    <source>
        <dbReference type="Pfam" id="PF19272"/>
    </source>
</evidence>
<keyword evidence="11" id="KW-0812">Transmembrane</keyword>
<evidence type="ECO:0008006" key="16">
    <source>
        <dbReference type="Google" id="ProtNLM"/>
    </source>
</evidence>
<evidence type="ECO:0000256" key="7">
    <source>
        <dbReference type="ARBA" id="ARBA00022801"/>
    </source>
</evidence>
<dbReference type="SUPFAM" id="SSF56300">
    <property type="entry name" value="Metallo-dependent phosphatases"/>
    <property type="match status" value="1"/>
</dbReference>
<comment type="cofactor">
    <cofactor evidence="1">
        <name>Zn(2+)</name>
        <dbReference type="ChEBI" id="CHEBI:29105"/>
    </cofactor>
</comment>
<dbReference type="GO" id="GO:0046872">
    <property type="term" value="F:metal ion binding"/>
    <property type="evidence" value="ECO:0007669"/>
    <property type="project" value="UniProtKB-KW"/>
</dbReference>
<evidence type="ECO:0000256" key="1">
    <source>
        <dbReference type="ARBA" id="ARBA00001947"/>
    </source>
</evidence>
<keyword evidence="6" id="KW-0732">Signal</keyword>
<dbReference type="PANTHER" id="PTHR10340">
    <property type="entry name" value="SPHINGOMYELIN PHOSPHODIESTERASE"/>
    <property type="match status" value="1"/>
</dbReference>
<evidence type="ECO:0000256" key="2">
    <source>
        <dbReference type="ARBA" id="ARBA00004613"/>
    </source>
</evidence>
<organism evidence="14 15">
    <name type="scientific">Rotaria sordida</name>
    <dbReference type="NCBI Taxonomy" id="392033"/>
    <lineage>
        <taxon>Eukaryota</taxon>
        <taxon>Metazoa</taxon>
        <taxon>Spiralia</taxon>
        <taxon>Gnathifera</taxon>
        <taxon>Rotifera</taxon>
        <taxon>Eurotatoria</taxon>
        <taxon>Bdelloidea</taxon>
        <taxon>Philodinida</taxon>
        <taxon>Philodinidae</taxon>
        <taxon>Rotaria</taxon>
    </lineage>
</organism>
<evidence type="ECO:0000259" key="12">
    <source>
        <dbReference type="Pfam" id="PF00149"/>
    </source>
</evidence>
<sequence length="1154" mass="131962">MIELPDLFHENRISELTLSLILYVPIGLCLVLIRSIALIFLFLISSILPASLSLDQFINKAISFILTFICVDEAVQNRNEDTRKITKIIVANRVSCLDLIVLRKLFFNNKCKMVNLWEETSWINYFKLNLINSARTQEDLLDLCVNEIQYSDYQLLFVPECEPTTGSDGLLKFNLLPFSLAKKLQLSILPICLRTSRAFKIRTSTFNSHPFTDLFWFLFSPYTRFHINFLSIVSPTDLSSDEVFCEKIRENICRTIGIELTQFDEQQVSELKKRPDLVQRRHEQRRAEFQQMINLVHQQVPLASLEAIRYDLEITKSVQRTIANLNERVAAAARAANKSTSSTTSSHAITKSSGGSNHRQAYERLKQELIEKNRQLFLNKNVHDKRFRSSFHSVINELRNEKRMPLSILQSMPRQCCTCHNENEEIIEIRVIINEENELTKLKNLIERVNQEKQANPKLILSLNILENLIEKNRSSIPLSSKPSSIKKQKRRKPSFDHSNNSSSSSSDDSSSSSSSTTSSSSLSSITSSSSSSSTTSSSSSDANHKTSMKPIKNGTFLFLPYTLDHKTKKRNSDSLLEVAKELQCKRFIGPNGHFSLLEKQYNVRINMITSNTSKQVTDALENAKKGLENLKIRNQEETMGKSENLEGEWVLIRSKKSQNQTKPDDIEQVLDDLINRWENCLKDAAIEILSITPLTNKELCAVAFDCENQSDFPILRWNITIPGSKPPPKPPQPPASGSPKLKVLHLSDIHVDFDYKPGSQAECTQPICCREGQPYPRHAGAGFWGDYRNCDLPFWTAQTILQYASELEDYDFIYYTGDLPPHNVWNQSRADQLYAIKTINQLLAMTFPNKTFYPAVGNHEAAPCNLYPTPIIKTDNITWLYEALADSWLTLGLPSDTRDSITRGAFYTTIVRPGLRLISLNMNYCAPDNFWLFVNATDPLGQLEWLIQWLQYAEDHDEKVHIIAHHPPRSCLAAFSWNFHKIINRYENTVAGQFYGHTHNDEFIVFYDEIEKQRPVSMAYVTPSLTPQSFLNPGYRVYTMDGAYQNSSYWVLDHHTVIMNLTASNMYNRSILINEYAARDAYQMENLFPADWNNLIQRMKNDIDGPLMSLAYTYYTKSYATGSTCNHACRRGLLCNFMTARSDDPHACDSIPT</sequence>
<evidence type="ECO:0000256" key="6">
    <source>
        <dbReference type="ARBA" id="ARBA00022729"/>
    </source>
</evidence>
<dbReference type="InterPro" id="IPR041805">
    <property type="entry name" value="ASMase/PPN1_MPP"/>
</dbReference>
<accession>A0A818JGJ3</accession>
<comment type="similarity">
    <text evidence="3">Belongs to the acid sphingomyelinase family.</text>
</comment>
<feature type="compositionally biased region" description="Low complexity" evidence="10">
    <location>
        <begin position="502"/>
        <end position="542"/>
    </location>
</feature>
<keyword evidence="11" id="KW-0472">Membrane</keyword>